<evidence type="ECO:0000313" key="1">
    <source>
        <dbReference type="EMBL" id="MEL1249743.1"/>
    </source>
</evidence>
<keyword evidence="2" id="KW-1185">Reference proteome</keyword>
<evidence type="ECO:0000313" key="2">
    <source>
        <dbReference type="Proteomes" id="UP001497045"/>
    </source>
</evidence>
<proteinExistence type="predicted"/>
<organism evidence="1 2">
    <name type="scientific">Aurantiacibacter gilvus</name>
    <dbReference type="NCBI Taxonomy" id="3139141"/>
    <lineage>
        <taxon>Bacteria</taxon>
        <taxon>Pseudomonadati</taxon>
        <taxon>Pseudomonadota</taxon>
        <taxon>Alphaproteobacteria</taxon>
        <taxon>Sphingomonadales</taxon>
        <taxon>Erythrobacteraceae</taxon>
        <taxon>Aurantiacibacter</taxon>
    </lineage>
</organism>
<dbReference type="EMBL" id="JBBYHV010000001">
    <property type="protein sequence ID" value="MEL1249743.1"/>
    <property type="molecule type" value="Genomic_DNA"/>
</dbReference>
<reference evidence="1 2" key="1">
    <citation type="submission" date="2024-04" db="EMBL/GenBank/DDBJ databases">
        <title>Aurantiacibacter sp. DGU6 16S ribosomal RNA gene Genome sequencing and assembly.</title>
        <authorList>
            <person name="Park S."/>
        </authorList>
    </citation>
    <scope>NUCLEOTIDE SEQUENCE [LARGE SCALE GENOMIC DNA]</scope>
    <source>
        <strain evidence="1 2">DGU6</strain>
    </source>
</reference>
<protein>
    <submittedName>
        <fullName evidence="1">Uncharacterized protein</fullName>
    </submittedName>
</protein>
<name>A0ABU9ICU2_9SPHN</name>
<gene>
    <name evidence="1" type="ORF">AAEO60_03570</name>
</gene>
<dbReference type="RefSeq" id="WP_341672271.1">
    <property type="nucleotide sequence ID" value="NZ_JBBYHV010000001.1"/>
</dbReference>
<dbReference type="Proteomes" id="UP001497045">
    <property type="component" value="Unassembled WGS sequence"/>
</dbReference>
<accession>A0ABU9ICU2</accession>
<sequence>MSAPEITDEQIALLLQASREFAFEQMAAGKRVLPFGTRVKTDGEIEFVSLAPEGSEEPVDVIYGATRDAIASEAREGKLVAASLVAAVELAEPQDGFDKAIRIHLEAPGFVRQVLSPFSVIEAEEGEKEGQLDLGSLIPLMAEAELFTG</sequence>
<comment type="caution">
    <text evidence="1">The sequence shown here is derived from an EMBL/GenBank/DDBJ whole genome shotgun (WGS) entry which is preliminary data.</text>
</comment>